<dbReference type="CDD" id="cd01347">
    <property type="entry name" value="ligand_gated_channel"/>
    <property type="match status" value="1"/>
</dbReference>
<keyword evidence="4 9" id="KW-0812">Transmembrane</keyword>
<dbReference type="GO" id="GO:0009279">
    <property type="term" value="C:cell outer membrane"/>
    <property type="evidence" value="ECO:0007669"/>
    <property type="project" value="UniProtKB-SubCell"/>
</dbReference>
<keyword evidence="14" id="KW-0675">Receptor</keyword>
<keyword evidence="2 9" id="KW-0813">Transport</keyword>
<sequence>MLSPDHAYSRSARPETTPLWQRPLTRAIQTGLFLTLGMAGYSAMAQDSTAPSADASPAAAPSRVAAAPAGKAASKTLDSVVVTGSLIRRVDAETANPVTVVDSQQIAASGKPTVGDLLQRLPGVAGNATNPGIDNGGGTGASTVSLRGLGDNRTLVLVNGHRVAYSDVNSIPSNMIERIEVLTDGAASVYGSDAIGGVVNFILKDHYNGVQFSADYGMSQHSDGNRRNFSFLAGHSTKRASLMLAVTRQSQNGISATARPYSRYALALENGVPTRLGSSATPSGLIENAAGQYVTLNSGVSGATSLSDYHTYSGAQDSYNYQPYNLINTPQERTNVSLVGSFKFNRHVEGYLDFFYTKTSSASIIAPVPIFANGDDFMVSKDSYYNPFGVNFGTDRSTGNSYNDFNTRLTSLGNRDFASQTYNMQVTTGLRGDFGVGNWQWNADVNYAKVRQKTESNGFLDYPKLEQALGPSFLSSSGVVTCGTAANPISNCTPINIFNVNDPNTVAALKKLIVNPVTEYSYTMKQYEASANGDLFQLPAGSVSLAVGMSYRQESQSDTTDTPGAVAISSGDYAGLCNVVEDCGSVLSGGYNVKEVYGETLIPILADLPGAQALNIDLGSRWSDYSTSGHTVNSKVALEWRPVGDLLVRGTASQVFRAPNISELYAGFAGGAYSATDICDGYTGGHPQACENVPTNGSFQQNNAQIGVKSSGSVAAGYNLKPEHGHSYDLGLVYDPHWVHGLSLSADLWRINLKDTIVDGLDPTTIMDECYYSSKLCSLIKRSGNGQINYINLPTVNLGETWASGIDSTIQYVFAPTHWGQFTASINGTYLSRYDVDTAPGDSSVATTHCAGSYCPSYGEFPHWRGLGTLSWNRGNWNATWTMRYIGRTRIGNSDPAADYSADENINGVVRKIGAYVYNNVSAGYTFSKLHTTVSAGIDNLANKQPPMFYQWGSNSNTDAYTYDQIGRYFWARVAVSL</sequence>
<dbReference type="AlphaFoldDB" id="H8L5K0"/>
<evidence type="ECO:0000259" key="12">
    <source>
        <dbReference type="Pfam" id="PF00593"/>
    </source>
</evidence>
<feature type="domain" description="TonB-dependent receptor-like beta-barrel" evidence="12">
    <location>
        <begin position="382"/>
        <end position="941"/>
    </location>
</feature>
<evidence type="ECO:0000256" key="2">
    <source>
        <dbReference type="ARBA" id="ARBA00022448"/>
    </source>
</evidence>
<dbReference type="InterPro" id="IPR039426">
    <property type="entry name" value="TonB-dep_rcpt-like"/>
</dbReference>
<evidence type="ECO:0000256" key="7">
    <source>
        <dbReference type="ARBA" id="ARBA00023136"/>
    </source>
</evidence>
<evidence type="ECO:0000256" key="3">
    <source>
        <dbReference type="ARBA" id="ARBA00022452"/>
    </source>
</evidence>
<dbReference type="Pfam" id="PF07715">
    <property type="entry name" value="Plug"/>
    <property type="match status" value="1"/>
</dbReference>
<feature type="short sequence motif" description="TonB box" evidence="10">
    <location>
        <begin position="79"/>
        <end position="85"/>
    </location>
</feature>
<dbReference type="InterPro" id="IPR037066">
    <property type="entry name" value="Plug_dom_sf"/>
</dbReference>
<dbReference type="PROSITE" id="PS00430">
    <property type="entry name" value="TONB_DEPENDENT_REC_1"/>
    <property type="match status" value="1"/>
</dbReference>
<dbReference type="InterPro" id="IPR012910">
    <property type="entry name" value="Plug_dom"/>
</dbReference>
<dbReference type="PROSITE" id="PS52016">
    <property type="entry name" value="TONB_DEPENDENT_REC_3"/>
    <property type="match status" value="1"/>
</dbReference>
<name>H8L5K0_FRAAD</name>
<evidence type="ECO:0000256" key="9">
    <source>
        <dbReference type="PROSITE-ProRule" id="PRU01360"/>
    </source>
</evidence>
<organism evidence="14 15">
    <name type="scientific">Frateuria aurantia (strain ATCC 33424 / DSM 6220 / KCTC 2777 / LMG 1558 / NBRC 3245 / NCIMB 13370)</name>
    <name type="common">Acetobacter aurantius</name>
    <dbReference type="NCBI Taxonomy" id="767434"/>
    <lineage>
        <taxon>Bacteria</taxon>
        <taxon>Pseudomonadati</taxon>
        <taxon>Pseudomonadota</taxon>
        <taxon>Gammaproteobacteria</taxon>
        <taxon>Lysobacterales</taxon>
        <taxon>Rhodanobacteraceae</taxon>
        <taxon>Frateuria</taxon>
    </lineage>
</organism>
<evidence type="ECO:0000256" key="1">
    <source>
        <dbReference type="ARBA" id="ARBA00004571"/>
    </source>
</evidence>
<reference evidence="14" key="1">
    <citation type="submission" date="2012-02" db="EMBL/GenBank/DDBJ databases">
        <title>The complete genome of Frateuria aurantia DSM 6220.</title>
        <authorList>
            <consortium name="US DOE Joint Genome Institute (JGI-PGF)"/>
            <person name="Lucas S."/>
            <person name="Copeland A."/>
            <person name="Lapidus A."/>
            <person name="Glavina del Rio T."/>
            <person name="Dalin E."/>
            <person name="Tice H."/>
            <person name="Bruce D."/>
            <person name="Goodwin L."/>
            <person name="Pitluck S."/>
            <person name="Peters L."/>
            <person name="Ovchinnikova G."/>
            <person name="Teshima H."/>
            <person name="Kyrpides N."/>
            <person name="Mavromatis K."/>
            <person name="Ivanova N."/>
            <person name="Brettin T."/>
            <person name="Detter J.C."/>
            <person name="Han C."/>
            <person name="Larimer F."/>
            <person name="Land M."/>
            <person name="Hauser L."/>
            <person name="Markowitz V."/>
            <person name="Cheng J.-F."/>
            <person name="Hugenholtz P."/>
            <person name="Woyke T."/>
            <person name="Wu D."/>
            <person name="Brambilla E."/>
            <person name="Klenk H.-P."/>
            <person name="Eisen J.A."/>
        </authorList>
    </citation>
    <scope>NUCLEOTIDE SEQUENCE</scope>
    <source>
        <strain evidence="14">DSM 6220</strain>
    </source>
</reference>
<protein>
    <submittedName>
        <fullName evidence="14">Outer membrane cobalamin receptor protein</fullName>
    </submittedName>
</protein>
<dbReference type="HOGENOM" id="CLU_010745_0_0_6"/>
<dbReference type="PANTHER" id="PTHR47234">
    <property type="match status" value="1"/>
</dbReference>
<dbReference type="PANTHER" id="PTHR47234:SF2">
    <property type="entry name" value="TONB-DEPENDENT RECEPTOR"/>
    <property type="match status" value="1"/>
</dbReference>
<evidence type="ECO:0000256" key="11">
    <source>
        <dbReference type="RuleBase" id="RU003357"/>
    </source>
</evidence>
<accession>H8L5K0</accession>
<keyword evidence="6 10" id="KW-0798">TonB box</keyword>
<evidence type="ECO:0000259" key="13">
    <source>
        <dbReference type="Pfam" id="PF07715"/>
    </source>
</evidence>
<dbReference type="Gene3D" id="2.170.130.10">
    <property type="entry name" value="TonB-dependent receptor, plug domain"/>
    <property type="match status" value="1"/>
</dbReference>
<gene>
    <name evidence="14" type="ordered locus">Fraau_1369</name>
</gene>
<keyword evidence="8 9" id="KW-0998">Cell outer membrane</keyword>
<dbReference type="InterPro" id="IPR000531">
    <property type="entry name" value="Beta-barrel_TonB"/>
</dbReference>
<evidence type="ECO:0000256" key="6">
    <source>
        <dbReference type="ARBA" id="ARBA00023077"/>
    </source>
</evidence>
<dbReference type="eggNOG" id="COG1629">
    <property type="taxonomic scope" value="Bacteria"/>
</dbReference>
<evidence type="ECO:0000313" key="14">
    <source>
        <dbReference type="EMBL" id="AFC85801.1"/>
    </source>
</evidence>
<dbReference type="InterPro" id="IPR010916">
    <property type="entry name" value="TonB_box_CS"/>
</dbReference>
<evidence type="ECO:0000256" key="5">
    <source>
        <dbReference type="ARBA" id="ARBA00022729"/>
    </source>
</evidence>
<keyword evidence="5" id="KW-0732">Signal</keyword>
<evidence type="ECO:0000256" key="4">
    <source>
        <dbReference type="ARBA" id="ARBA00022692"/>
    </source>
</evidence>
<dbReference type="Proteomes" id="UP000005234">
    <property type="component" value="Chromosome"/>
</dbReference>
<evidence type="ECO:0000256" key="10">
    <source>
        <dbReference type="PROSITE-ProRule" id="PRU10143"/>
    </source>
</evidence>
<dbReference type="EMBL" id="CP003350">
    <property type="protein sequence ID" value="AFC85801.1"/>
    <property type="molecule type" value="Genomic_DNA"/>
</dbReference>
<keyword evidence="7 9" id="KW-0472">Membrane</keyword>
<dbReference type="SUPFAM" id="SSF56935">
    <property type="entry name" value="Porins"/>
    <property type="match status" value="1"/>
</dbReference>
<dbReference type="RefSeq" id="WP_014402806.1">
    <property type="nucleotide sequence ID" value="NC_017033.1"/>
</dbReference>
<dbReference type="Pfam" id="PF00593">
    <property type="entry name" value="TonB_dep_Rec_b-barrel"/>
    <property type="match status" value="1"/>
</dbReference>
<dbReference type="eggNOG" id="COG4771">
    <property type="taxonomic scope" value="Bacteria"/>
</dbReference>
<evidence type="ECO:0000256" key="8">
    <source>
        <dbReference type="ARBA" id="ARBA00023237"/>
    </source>
</evidence>
<dbReference type="Gene3D" id="2.40.170.20">
    <property type="entry name" value="TonB-dependent receptor, beta-barrel domain"/>
    <property type="match status" value="1"/>
</dbReference>
<proteinExistence type="inferred from homology"/>
<dbReference type="InterPro" id="IPR036942">
    <property type="entry name" value="Beta-barrel_TonB_sf"/>
</dbReference>
<dbReference type="OrthoDB" id="6276154at2"/>
<comment type="subcellular location">
    <subcellularLocation>
        <location evidence="1 9">Cell outer membrane</location>
        <topology evidence="1 9">Multi-pass membrane protein</topology>
    </subcellularLocation>
</comment>
<dbReference type="STRING" id="767434.Fraau_1369"/>
<comment type="similarity">
    <text evidence="9 11">Belongs to the TonB-dependent receptor family.</text>
</comment>
<evidence type="ECO:0000313" key="15">
    <source>
        <dbReference type="Proteomes" id="UP000005234"/>
    </source>
</evidence>
<keyword evidence="15" id="KW-1185">Reference proteome</keyword>
<keyword evidence="3 9" id="KW-1134">Transmembrane beta strand</keyword>
<dbReference type="KEGG" id="fau:Fraau_1369"/>
<feature type="domain" description="TonB-dependent receptor plug" evidence="13">
    <location>
        <begin position="93"/>
        <end position="198"/>
    </location>
</feature>